<dbReference type="EMBL" id="LAZR01058658">
    <property type="protein sequence ID" value="KKK69419.1"/>
    <property type="molecule type" value="Genomic_DNA"/>
</dbReference>
<dbReference type="AlphaFoldDB" id="A0A0F8ZSN7"/>
<comment type="caution">
    <text evidence="1">The sequence shown here is derived from an EMBL/GenBank/DDBJ whole genome shotgun (WGS) entry which is preliminary data.</text>
</comment>
<evidence type="ECO:0000313" key="1">
    <source>
        <dbReference type="EMBL" id="KKK69419.1"/>
    </source>
</evidence>
<reference evidence="1" key="1">
    <citation type="journal article" date="2015" name="Nature">
        <title>Complex archaea that bridge the gap between prokaryotes and eukaryotes.</title>
        <authorList>
            <person name="Spang A."/>
            <person name="Saw J.H."/>
            <person name="Jorgensen S.L."/>
            <person name="Zaremba-Niedzwiedzka K."/>
            <person name="Martijn J."/>
            <person name="Lind A.E."/>
            <person name="van Eijk R."/>
            <person name="Schleper C."/>
            <person name="Guy L."/>
            <person name="Ettema T.J."/>
        </authorList>
    </citation>
    <scope>NUCLEOTIDE SEQUENCE</scope>
</reference>
<accession>A0A0F8ZSN7</accession>
<gene>
    <name evidence="1" type="ORF">LCGC14_2934230</name>
</gene>
<proteinExistence type="predicted"/>
<feature type="non-terminal residue" evidence="1">
    <location>
        <position position="1"/>
    </location>
</feature>
<organism evidence="1">
    <name type="scientific">marine sediment metagenome</name>
    <dbReference type="NCBI Taxonomy" id="412755"/>
    <lineage>
        <taxon>unclassified sequences</taxon>
        <taxon>metagenomes</taxon>
        <taxon>ecological metagenomes</taxon>
    </lineage>
</organism>
<name>A0A0F8ZSN7_9ZZZZ</name>
<protein>
    <submittedName>
        <fullName evidence="1">Uncharacterized protein</fullName>
    </submittedName>
</protein>
<sequence>LSRIKKKIRQTILSKSYQPSVDKGFAKELDPNVYVDLTGKFLHKSEVDF</sequence>